<evidence type="ECO:0000256" key="4">
    <source>
        <dbReference type="ARBA" id="ARBA00023004"/>
    </source>
</evidence>
<dbReference type="InterPro" id="IPR042098">
    <property type="entry name" value="TauD-like_sf"/>
</dbReference>
<dbReference type="EMBL" id="FOKG01000004">
    <property type="protein sequence ID" value="SFB04650.1"/>
    <property type="molecule type" value="Genomic_DNA"/>
</dbReference>
<gene>
    <name evidence="7" type="ORF">SAMN05216266_10415</name>
</gene>
<evidence type="ECO:0000313" key="7">
    <source>
        <dbReference type="EMBL" id="SFB04650.1"/>
    </source>
</evidence>
<protein>
    <submittedName>
        <fullName evidence="7">Arginine beta-hydroxylase, Fe(II)/alpha-ketoglutarate-dependent</fullName>
    </submittedName>
</protein>
<dbReference type="InterPro" id="IPR003819">
    <property type="entry name" value="TauD/TfdA-like"/>
</dbReference>
<dbReference type="Gene3D" id="3.60.130.10">
    <property type="entry name" value="Clavaminate synthase-like"/>
    <property type="match status" value="1"/>
</dbReference>
<dbReference type="STRING" id="490629.SAMN05216266_10415"/>
<dbReference type="GO" id="GO:0005506">
    <property type="term" value="F:iron ion binding"/>
    <property type="evidence" value="ECO:0007669"/>
    <property type="project" value="InterPro"/>
</dbReference>
<dbReference type="InterPro" id="IPR014503">
    <property type="entry name" value="Clavaminate_syn-like"/>
</dbReference>
<dbReference type="Pfam" id="PF02668">
    <property type="entry name" value="TauD"/>
    <property type="match status" value="1"/>
</dbReference>
<evidence type="ECO:0000313" key="8">
    <source>
        <dbReference type="Proteomes" id="UP000243799"/>
    </source>
</evidence>
<evidence type="ECO:0000256" key="5">
    <source>
        <dbReference type="PIRSR" id="PIRSR019543-2"/>
    </source>
</evidence>
<keyword evidence="8" id="KW-1185">Reference proteome</keyword>
<dbReference type="AlphaFoldDB" id="A0A1I0XWG4"/>
<feature type="binding site" evidence="5">
    <location>
        <position position="285"/>
    </location>
    <ligand>
        <name>Fe cation</name>
        <dbReference type="ChEBI" id="CHEBI:24875"/>
    </ligand>
</feature>
<evidence type="ECO:0000256" key="1">
    <source>
        <dbReference type="ARBA" id="ARBA00008425"/>
    </source>
</evidence>
<evidence type="ECO:0000259" key="6">
    <source>
        <dbReference type="Pfam" id="PF02668"/>
    </source>
</evidence>
<organism evidence="7 8">
    <name type="scientific">Amycolatopsis marina</name>
    <dbReference type="NCBI Taxonomy" id="490629"/>
    <lineage>
        <taxon>Bacteria</taxon>
        <taxon>Bacillati</taxon>
        <taxon>Actinomycetota</taxon>
        <taxon>Actinomycetes</taxon>
        <taxon>Pseudonocardiales</taxon>
        <taxon>Pseudonocardiaceae</taxon>
        <taxon>Amycolatopsis</taxon>
    </lineage>
</organism>
<feature type="domain" description="TauD/TfdA-like" evidence="6">
    <location>
        <begin position="104"/>
        <end position="304"/>
    </location>
</feature>
<evidence type="ECO:0000256" key="2">
    <source>
        <dbReference type="ARBA" id="ARBA00022723"/>
    </source>
</evidence>
<feature type="binding site" evidence="5">
    <location>
        <position position="145"/>
    </location>
    <ligand>
        <name>Fe cation</name>
        <dbReference type="ChEBI" id="CHEBI:24875"/>
    </ligand>
</feature>
<dbReference type="Proteomes" id="UP000243799">
    <property type="component" value="Unassembled WGS sequence"/>
</dbReference>
<dbReference type="SUPFAM" id="SSF51197">
    <property type="entry name" value="Clavaminate synthase-like"/>
    <property type="match status" value="1"/>
</dbReference>
<keyword evidence="3" id="KW-0560">Oxidoreductase</keyword>
<keyword evidence="4 5" id="KW-0408">Iron</keyword>
<proteinExistence type="inferred from homology"/>
<comment type="similarity">
    <text evidence="1">Belongs to the clavaminate synthase family.</text>
</comment>
<feature type="binding site" evidence="5">
    <location>
        <position position="147"/>
    </location>
    <ligand>
        <name>Fe cation</name>
        <dbReference type="ChEBI" id="CHEBI:24875"/>
    </ligand>
</feature>
<keyword evidence="2 5" id="KW-0479">Metal-binding</keyword>
<name>A0A1I0XWG4_9PSEU</name>
<dbReference type="PIRSF" id="PIRSF019543">
    <property type="entry name" value="Clavaminate_syn"/>
    <property type="match status" value="1"/>
</dbReference>
<dbReference type="GO" id="GO:0016491">
    <property type="term" value="F:oxidoreductase activity"/>
    <property type="evidence" value="ECO:0007669"/>
    <property type="project" value="UniProtKB-KW"/>
</dbReference>
<sequence>MVDRCVLTAGERAEVAELVNGVLGRCDSWDPLAFVDDSVPLAQELPARLRRFLVEARVNEVDVTVVSNLPVDEDLAPTPIGWDAAAKTGAGSREELVLLLCGSILGEPFGWCNQQDGRLVHDVVPVPGMEQSLTSASSSAGLSLHTEDVFHACRGDYVSLYCLRNPDAIGTTFVRGASLPFSPDMRELLSKEVFTFYPDDSHVGMTLNALDGDNSATPVRPSTTGTVLFGPKERPYFRFDIDFMEAEGDAAEAMREVQRQMASRVERVVLSPGDAVFIDNYRVVHGREPFTARFDGTDRWLKRVNLIRDVRRIYTMSASRSRIILG</sequence>
<accession>A0A1I0XWG4</accession>
<evidence type="ECO:0000256" key="3">
    <source>
        <dbReference type="ARBA" id="ARBA00023002"/>
    </source>
</evidence>
<reference evidence="8" key="1">
    <citation type="submission" date="2016-10" db="EMBL/GenBank/DDBJ databases">
        <authorList>
            <person name="Varghese N."/>
            <person name="Submissions S."/>
        </authorList>
    </citation>
    <scope>NUCLEOTIDE SEQUENCE [LARGE SCALE GENOMIC DNA]</scope>
    <source>
        <strain evidence="8">CGMCC 4.3568</strain>
    </source>
</reference>
<dbReference type="OrthoDB" id="3872700at2"/>